<reference evidence="1" key="1">
    <citation type="journal article" date="2021" name="Proc. Natl. Acad. Sci. U.S.A.">
        <title>A Catalog of Tens of Thousands of Viruses from Human Metagenomes Reveals Hidden Associations with Chronic Diseases.</title>
        <authorList>
            <person name="Tisza M.J."/>
            <person name="Buck C.B."/>
        </authorList>
    </citation>
    <scope>NUCLEOTIDE SEQUENCE</scope>
    <source>
        <strain evidence="1">CtASH1</strain>
    </source>
</reference>
<organism evidence="1">
    <name type="scientific">Ackermannviridae sp</name>
    <dbReference type="NCBI Taxonomy" id="2831612"/>
    <lineage>
        <taxon>Viruses</taxon>
        <taxon>Duplodnaviria</taxon>
        <taxon>Heunggongvirae</taxon>
        <taxon>Uroviricota</taxon>
        <taxon>Caudoviricetes</taxon>
        <taxon>Pantevenvirales</taxon>
        <taxon>Ackermannviridae</taxon>
    </lineage>
</organism>
<protein>
    <submittedName>
        <fullName evidence="1">Uncharacterized protein</fullName>
    </submittedName>
</protein>
<dbReference type="EMBL" id="BK035393">
    <property type="protein sequence ID" value="DAG97961.1"/>
    <property type="molecule type" value="Genomic_DNA"/>
</dbReference>
<name>A0A8S5VTZ5_9CAUD</name>
<accession>A0A8S5VTZ5</accession>
<evidence type="ECO:0000313" key="1">
    <source>
        <dbReference type="EMBL" id="DAG97961.1"/>
    </source>
</evidence>
<proteinExistence type="predicted"/>
<sequence>MSYTPLLPLLKRGTFITFKSSGEDVKTISSGNDANGFKFSKFALLNLPPIVASKTNTSQRNTLDARRIEGFYTSDYSQKTLLIHDRARKILSESFQNYILNMESILLESDTYDRATLRNASERIFFKWLKETGAIRFEEQPEVSQFKADKDKRFTEEKSEIYDKVVQYIGDIDISVRENIVDGDSYSEAYINIPSDHGSTPEVMFRSISDKNYNEQTVVRHRAQSELINGRSSRDITDMGLSVEAVYDCDTQPGTLTYSQQWMQEKSTLYPNGYYTDKEFGNATNVEITRSYADGSDPVTFKRSSLDGISIDFEVSSYKQIEEYNKTHSDRISTLGDFNTKSGARSFDFNCILVYYDVEDSSGETVTNLYGVLFLGDVVPYNTESAVLSTVRKIRHDNVTYQQGNSLSYKLNFKTDFHYGDAVSHHSVNDDSSRIMATMMQIIDRYNALSSKFDEMVVLNKKLIEHIKKNDRKLEDGRKIND</sequence>